<keyword evidence="4 13" id="KW-0813">Transport</keyword>
<dbReference type="GO" id="GO:0005886">
    <property type="term" value="C:plasma membrane"/>
    <property type="evidence" value="ECO:0007669"/>
    <property type="project" value="UniProtKB-SubCell"/>
</dbReference>
<feature type="transmembrane region" description="Helical" evidence="13">
    <location>
        <begin position="126"/>
        <end position="146"/>
    </location>
</feature>
<dbReference type="Proteomes" id="UP000494165">
    <property type="component" value="Unassembled WGS sequence"/>
</dbReference>
<keyword evidence="5" id="KW-1003">Cell membrane</keyword>
<evidence type="ECO:0000256" key="12">
    <source>
        <dbReference type="ARBA" id="ARBA00055578"/>
    </source>
</evidence>
<protein>
    <recommendedName>
        <fullName evidence="13">Sugar transporter SWEET</fullName>
    </recommendedName>
</protein>
<feature type="transmembrane region" description="Helical" evidence="13">
    <location>
        <begin position="67"/>
        <end position="89"/>
    </location>
</feature>
<dbReference type="GO" id="GO:0000139">
    <property type="term" value="C:Golgi membrane"/>
    <property type="evidence" value="ECO:0007669"/>
    <property type="project" value="UniProtKB-SubCell"/>
</dbReference>
<evidence type="ECO:0000256" key="4">
    <source>
        <dbReference type="ARBA" id="ARBA00022448"/>
    </source>
</evidence>
<proteinExistence type="inferred from homology"/>
<keyword evidence="9 13" id="KW-1133">Transmembrane helix</keyword>
<feature type="transmembrane region" description="Helical" evidence="13">
    <location>
        <begin position="41"/>
        <end position="61"/>
    </location>
</feature>
<comment type="caution">
    <text evidence="14">The sequence shown here is derived from an EMBL/GenBank/DDBJ whole genome shotgun (WGS) entry which is preliminary data.</text>
</comment>
<dbReference type="Gene3D" id="1.20.1280.290">
    <property type="match status" value="2"/>
</dbReference>
<keyword evidence="11 13" id="KW-0472">Membrane</keyword>
<dbReference type="PANTHER" id="PTHR10791:SF112">
    <property type="entry name" value="SUGAR TRANSPORTER SWEET1"/>
    <property type="match status" value="1"/>
</dbReference>
<dbReference type="AlphaFoldDB" id="A0A8S1DN72"/>
<keyword evidence="15" id="KW-1185">Reference proteome</keyword>
<gene>
    <name evidence="14" type="ORF">CLODIP_2_CD16095</name>
</gene>
<evidence type="ECO:0000256" key="5">
    <source>
        <dbReference type="ARBA" id="ARBA00022475"/>
    </source>
</evidence>
<feature type="transmembrane region" description="Helical" evidence="13">
    <location>
        <begin position="96"/>
        <end position="114"/>
    </location>
</feature>
<dbReference type="FunFam" id="1.20.1280.290:FF:000010">
    <property type="entry name" value="Sugar transporter SWEET"/>
    <property type="match status" value="1"/>
</dbReference>
<name>A0A8S1DN72_9INSE</name>
<comment type="subcellular location">
    <subcellularLocation>
        <location evidence="1">Cell membrane</location>
        <topology evidence="1">Multi-pass membrane protein</topology>
    </subcellularLocation>
    <subcellularLocation>
        <location evidence="2">Golgi apparatus membrane</location>
        <topology evidence="2">Multi-pass membrane protein</topology>
    </subcellularLocation>
</comment>
<dbReference type="Pfam" id="PF03083">
    <property type="entry name" value="MtN3_slv"/>
    <property type="match status" value="2"/>
</dbReference>
<evidence type="ECO:0000256" key="3">
    <source>
        <dbReference type="ARBA" id="ARBA00007809"/>
    </source>
</evidence>
<evidence type="ECO:0000256" key="11">
    <source>
        <dbReference type="ARBA" id="ARBA00023136"/>
    </source>
</evidence>
<evidence type="ECO:0000256" key="6">
    <source>
        <dbReference type="ARBA" id="ARBA00022597"/>
    </source>
</evidence>
<feature type="transmembrane region" description="Helical" evidence="13">
    <location>
        <begin position="12"/>
        <end position="29"/>
    </location>
</feature>
<evidence type="ECO:0000256" key="10">
    <source>
        <dbReference type="ARBA" id="ARBA00023034"/>
    </source>
</evidence>
<keyword evidence="6 13" id="KW-0762">Sugar transport</keyword>
<dbReference type="GO" id="GO:0051119">
    <property type="term" value="F:sugar transmembrane transporter activity"/>
    <property type="evidence" value="ECO:0007669"/>
    <property type="project" value="InterPro"/>
</dbReference>
<dbReference type="PANTHER" id="PTHR10791">
    <property type="entry name" value="RAG1-ACTIVATING PROTEIN 1"/>
    <property type="match status" value="1"/>
</dbReference>
<keyword evidence="7 13" id="KW-0812">Transmembrane</keyword>
<sequence>MSLTDYKEPLAAIAAFCTILQFLAGVPVCRKFFKSGTVGDTSAFPFIAGFLSCSLWLRYGYLLGDKSVIVTNVVGAFLQFSYVICYTAYSSRKTSVLRLFLVICFVLLLVITYMQYMPDNETAKTHLGFICCCVTIVFFAAPFANLAHVIKVKSAESLPFAMIVANLIVSAEWMTYGIIIDDAYVEITNALGCILSGIQLSLFLKYPSTPSKDLVSNLFTNTLV</sequence>
<accession>A0A8S1DN72</accession>
<comment type="caution">
    <text evidence="13">Lacks conserved residue(s) required for the propagation of feature annotation.</text>
</comment>
<evidence type="ECO:0000256" key="9">
    <source>
        <dbReference type="ARBA" id="ARBA00022989"/>
    </source>
</evidence>
<evidence type="ECO:0000313" key="15">
    <source>
        <dbReference type="Proteomes" id="UP000494165"/>
    </source>
</evidence>
<feature type="transmembrane region" description="Helical" evidence="13">
    <location>
        <begin position="158"/>
        <end position="179"/>
    </location>
</feature>
<reference evidence="14 15" key="1">
    <citation type="submission" date="2020-04" db="EMBL/GenBank/DDBJ databases">
        <authorList>
            <person name="Alioto T."/>
            <person name="Alioto T."/>
            <person name="Gomez Garrido J."/>
        </authorList>
    </citation>
    <scope>NUCLEOTIDE SEQUENCE [LARGE SCALE GENOMIC DNA]</scope>
</reference>
<keyword evidence="8" id="KW-0677">Repeat</keyword>
<comment type="similarity">
    <text evidence="3 13">Belongs to the SWEET sugar transporter family.</text>
</comment>
<evidence type="ECO:0000256" key="7">
    <source>
        <dbReference type="ARBA" id="ARBA00022692"/>
    </source>
</evidence>
<evidence type="ECO:0000313" key="14">
    <source>
        <dbReference type="EMBL" id="CAB3379525.1"/>
    </source>
</evidence>
<evidence type="ECO:0000256" key="13">
    <source>
        <dbReference type="RuleBase" id="RU910715"/>
    </source>
</evidence>
<dbReference type="EMBL" id="CADEPI010000187">
    <property type="protein sequence ID" value="CAB3379525.1"/>
    <property type="molecule type" value="Genomic_DNA"/>
</dbReference>
<keyword evidence="10" id="KW-0333">Golgi apparatus</keyword>
<evidence type="ECO:0000256" key="1">
    <source>
        <dbReference type="ARBA" id="ARBA00004651"/>
    </source>
</evidence>
<dbReference type="FunFam" id="1.20.1280.290:FF:000004">
    <property type="entry name" value="Sugar transporter SWEET"/>
    <property type="match status" value="1"/>
</dbReference>
<comment type="function">
    <text evidence="13">Mediates sugar transport across membranes.</text>
</comment>
<evidence type="ECO:0000256" key="8">
    <source>
        <dbReference type="ARBA" id="ARBA00022737"/>
    </source>
</evidence>
<dbReference type="OrthoDB" id="409725at2759"/>
<evidence type="ECO:0000256" key="2">
    <source>
        <dbReference type="ARBA" id="ARBA00004653"/>
    </source>
</evidence>
<comment type="function">
    <text evidence="12">Mediates both low-affinity uptake and efflux of sugar across the membrane.</text>
</comment>
<dbReference type="InterPro" id="IPR004316">
    <property type="entry name" value="SWEET_rpt"/>
</dbReference>
<organism evidence="14 15">
    <name type="scientific">Cloeon dipterum</name>
    <dbReference type="NCBI Taxonomy" id="197152"/>
    <lineage>
        <taxon>Eukaryota</taxon>
        <taxon>Metazoa</taxon>
        <taxon>Ecdysozoa</taxon>
        <taxon>Arthropoda</taxon>
        <taxon>Hexapoda</taxon>
        <taxon>Insecta</taxon>
        <taxon>Pterygota</taxon>
        <taxon>Palaeoptera</taxon>
        <taxon>Ephemeroptera</taxon>
        <taxon>Pisciforma</taxon>
        <taxon>Baetidae</taxon>
        <taxon>Cloeon</taxon>
    </lineage>
</organism>
<dbReference type="InterPro" id="IPR047664">
    <property type="entry name" value="SWEET"/>
</dbReference>